<dbReference type="InterPro" id="IPR013849">
    <property type="entry name" value="DNA_helicase_Holl-junc_RuvA_I"/>
</dbReference>
<dbReference type="InterPro" id="IPR011114">
    <property type="entry name" value="RuvA_C"/>
</dbReference>
<feature type="domain" description="Holliday junction DNA helicase RuvA C-terminal" evidence="8">
    <location>
        <begin position="148"/>
        <end position="191"/>
    </location>
</feature>
<comment type="subcellular location">
    <subcellularLocation>
        <location evidence="6">Cytoplasm</location>
    </subcellularLocation>
</comment>
<accession>A0A1G1W1E7</accession>
<proteinExistence type="inferred from homology"/>
<gene>
    <name evidence="6" type="primary">ruvA</name>
    <name evidence="9" type="ORF">A3A65_00385</name>
</gene>
<dbReference type="InterPro" id="IPR010994">
    <property type="entry name" value="RuvA_2-like"/>
</dbReference>
<keyword evidence="3 6" id="KW-0238">DNA-binding</keyword>
<reference evidence="9 10" key="1">
    <citation type="journal article" date="2016" name="Nat. Commun.">
        <title>Thousands of microbial genomes shed light on interconnected biogeochemical processes in an aquifer system.</title>
        <authorList>
            <person name="Anantharaman K."/>
            <person name="Brown C.T."/>
            <person name="Hug L.A."/>
            <person name="Sharon I."/>
            <person name="Castelle C.J."/>
            <person name="Probst A.J."/>
            <person name="Thomas B.C."/>
            <person name="Singh A."/>
            <person name="Wilkins M.J."/>
            <person name="Karaoz U."/>
            <person name="Brodie E.L."/>
            <person name="Williams K.H."/>
            <person name="Hubbard S.S."/>
            <person name="Banfield J.F."/>
        </authorList>
    </citation>
    <scope>NUCLEOTIDE SEQUENCE [LARGE SCALE GENOMIC DNA]</scope>
</reference>
<dbReference type="InterPro" id="IPR012340">
    <property type="entry name" value="NA-bd_OB-fold"/>
</dbReference>
<comment type="caution">
    <text evidence="9">The sequence shown here is derived from an EMBL/GenBank/DDBJ whole genome shotgun (WGS) entry which is preliminary data.</text>
</comment>
<name>A0A1G1W1E7_9BACT</name>
<feature type="domain" description="DNA helicase Holliday junction RuvA type" evidence="7">
    <location>
        <begin position="1"/>
        <end position="62"/>
    </location>
</feature>
<keyword evidence="1 6" id="KW-0963">Cytoplasm</keyword>
<keyword evidence="4 6" id="KW-0233">DNA recombination</keyword>
<dbReference type="GO" id="GO:0048476">
    <property type="term" value="C:Holliday junction resolvase complex"/>
    <property type="evidence" value="ECO:0007669"/>
    <property type="project" value="UniProtKB-UniRule"/>
</dbReference>
<keyword evidence="9" id="KW-0378">Hydrolase</keyword>
<comment type="function">
    <text evidence="6">The RuvA-RuvB-RuvC complex processes Holliday junction (HJ) DNA during genetic recombination and DNA repair, while the RuvA-RuvB complex plays an important role in the rescue of blocked DNA replication forks via replication fork reversal (RFR). RuvA specifically binds to HJ cruciform DNA, conferring on it an open structure. The RuvB hexamer acts as an ATP-dependent pump, pulling dsDNA into and through the RuvAB complex. HJ branch migration allows RuvC to scan DNA until it finds its consensus sequence, where it cleaves and resolves the cruciform DNA.</text>
</comment>
<evidence type="ECO:0000256" key="2">
    <source>
        <dbReference type="ARBA" id="ARBA00022763"/>
    </source>
</evidence>
<feature type="region of interest" description="Domain III" evidence="6">
    <location>
        <begin position="147"/>
        <end position="193"/>
    </location>
</feature>
<keyword evidence="9" id="KW-0067">ATP-binding</keyword>
<evidence type="ECO:0000256" key="5">
    <source>
        <dbReference type="ARBA" id="ARBA00023204"/>
    </source>
</evidence>
<evidence type="ECO:0000256" key="4">
    <source>
        <dbReference type="ARBA" id="ARBA00023172"/>
    </source>
</evidence>
<dbReference type="Proteomes" id="UP000176723">
    <property type="component" value="Unassembled WGS sequence"/>
</dbReference>
<evidence type="ECO:0000256" key="3">
    <source>
        <dbReference type="ARBA" id="ARBA00023125"/>
    </source>
</evidence>
<evidence type="ECO:0000256" key="6">
    <source>
        <dbReference type="HAMAP-Rule" id="MF_00031"/>
    </source>
</evidence>
<feature type="region of interest" description="Domain II" evidence="6">
    <location>
        <begin position="65"/>
        <end position="142"/>
    </location>
</feature>
<dbReference type="Pfam" id="PF01330">
    <property type="entry name" value="RuvA_N"/>
    <property type="match status" value="1"/>
</dbReference>
<dbReference type="Pfam" id="PF14520">
    <property type="entry name" value="HHH_5"/>
    <property type="match status" value="1"/>
</dbReference>
<dbReference type="GO" id="GO:0000400">
    <property type="term" value="F:four-way junction DNA binding"/>
    <property type="evidence" value="ECO:0007669"/>
    <property type="project" value="UniProtKB-UniRule"/>
</dbReference>
<sequence>MIATIRGKVTDRAKNSLIIEVGGLGFRVAVPLKTLEKYGKQGLVASLFTHTYIRQDQLALYGFESMEELQLFEQLMTVSGIGAKLSLTVCSSGSPDEIRSAVANSDVSFFESISGIGKKSARRIVVDLKSLFGDEREIDFEKGNLPSYAEAIEALKHFGFSRREAQEAIRSLGNAASLTSGELVKQALKQLGS</sequence>
<dbReference type="Pfam" id="PF07499">
    <property type="entry name" value="RuvA_C"/>
    <property type="match status" value="1"/>
</dbReference>
<protein>
    <recommendedName>
        <fullName evidence="6">Holliday junction branch migration complex subunit RuvA</fullName>
    </recommendedName>
</protein>
<dbReference type="InterPro" id="IPR000085">
    <property type="entry name" value="RuvA"/>
</dbReference>
<comment type="subunit">
    <text evidence="6">Homotetramer. Forms an RuvA(8)-RuvB(12)-Holliday junction (HJ) complex. HJ DNA is sandwiched between 2 RuvA tetramers; dsDNA enters through RuvA and exits via RuvB. An RuvB hexamer assembles on each DNA strand where it exits the tetramer. Each RuvB hexamer is contacted by two RuvA subunits (via domain III) on 2 adjacent RuvB subunits; this complex drives branch migration. In the full resolvosome a probable DNA-RuvA(4)-RuvB(12)-RuvC(2) complex forms which resolves the HJ.</text>
</comment>
<evidence type="ECO:0000313" key="9">
    <source>
        <dbReference type="EMBL" id="OGY21461.1"/>
    </source>
</evidence>
<dbReference type="GO" id="GO:0005524">
    <property type="term" value="F:ATP binding"/>
    <property type="evidence" value="ECO:0007669"/>
    <property type="project" value="InterPro"/>
</dbReference>
<keyword evidence="9" id="KW-0347">Helicase</keyword>
<keyword evidence="5 6" id="KW-0234">DNA repair</keyword>
<dbReference type="Gene3D" id="2.40.50.140">
    <property type="entry name" value="Nucleic acid-binding proteins"/>
    <property type="match status" value="1"/>
</dbReference>
<dbReference type="STRING" id="1797593.A3A65_00385"/>
<dbReference type="GO" id="GO:0006310">
    <property type="term" value="P:DNA recombination"/>
    <property type="evidence" value="ECO:0007669"/>
    <property type="project" value="UniProtKB-UniRule"/>
</dbReference>
<dbReference type="SUPFAM" id="SSF50249">
    <property type="entry name" value="Nucleic acid-binding proteins"/>
    <property type="match status" value="1"/>
</dbReference>
<dbReference type="NCBIfam" id="TIGR00084">
    <property type="entry name" value="ruvA"/>
    <property type="match status" value="1"/>
</dbReference>
<evidence type="ECO:0000259" key="7">
    <source>
        <dbReference type="Pfam" id="PF01330"/>
    </source>
</evidence>
<dbReference type="InterPro" id="IPR036267">
    <property type="entry name" value="RuvA_C_sf"/>
</dbReference>
<dbReference type="HAMAP" id="MF_00031">
    <property type="entry name" value="DNA_HJ_migration_RuvA"/>
    <property type="match status" value="1"/>
</dbReference>
<feature type="region of interest" description="Domain I" evidence="6">
    <location>
        <begin position="1"/>
        <end position="64"/>
    </location>
</feature>
<dbReference type="CDD" id="cd14332">
    <property type="entry name" value="UBA_RuvA_C"/>
    <property type="match status" value="1"/>
</dbReference>
<dbReference type="SUPFAM" id="SSF47781">
    <property type="entry name" value="RuvA domain 2-like"/>
    <property type="match status" value="1"/>
</dbReference>
<dbReference type="Gene3D" id="1.10.8.10">
    <property type="entry name" value="DNA helicase RuvA subunit, C-terminal domain"/>
    <property type="match status" value="1"/>
</dbReference>
<evidence type="ECO:0000313" key="10">
    <source>
        <dbReference type="Proteomes" id="UP000176723"/>
    </source>
</evidence>
<dbReference type="SUPFAM" id="SSF46929">
    <property type="entry name" value="DNA helicase RuvA subunit, C-terminal domain"/>
    <property type="match status" value="1"/>
</dbReference>
<dbReference type="AlphaFoldDB" id="A0A1G1W1E7"/>
<keyword evidence="9" id="KW-0547">Nucleotide-binding</keyword>
<comment type="caution">
    <text evidence="6">Lacks conserved residue(s) required for the propagation of feature annotation.</text>
</comment>
<dbReference type="GO" id="GO:0009378">
    <property type="term" value="F:four-way junction helicase activity"/>
    <property type="evidence" value="ECO:0007669"/>
    <property type="project" value="InterPro"/>
</dbReference>
<dbReference type="Gene3D" id="1.10.150.20">
    <property type="entry name" value="5' to 3' exonuclease, C-terminal subdomain"/>
    <property type="match status" value="1"/>
</dbReference>
<evidence type="ECO:0000256" key="1">
    <source>
        <dbReference type="ARBA" id="ARBA00022490"/>
    </source>
</evidence>
<comment type="similarity">
    <text evidence="6">Belongs to the RuvA family.</text>
</comment>
<dbReference type="GO" id="GO:0006281">
    <property type="term" value="P:DNA repair"/>
    <property type="evidence" value="ECO:0007669"/>
    <property type="project" value="UniProtKB-UniRule"/>
</dbReference>
<organism evidence="9 10">
    <name type="scientific">Candidatus Chisholmbacteria bacterium RIFCSPLOWO2_01_FULL_49_14</name>
    <dbReference type="NCBI Taxonomy" id="1797593"/>
    <lineage>
        <taxon>Bacteria</taxon>
        <taxon>Candidatus Chisholmiibacteriota</taxon>
    </lineage>
</organism>
<comment type="domain">
    <text evidence="6">Has three domains with a flexible linker between the domains II and III and assumes an 'L' shape. Domain III is highly mobile and contacts RuvB.</text>
</comment>
<keyword evidence="2 6" id="KW-0227">DNA damage</keyword>
<dbReference type="GO" id="GO:0005737">
    <property type="term" value="C:cytoplasm"/>
    <property type="evidence" value="ECO:0007669"/>
    <property type="project" value="UniProtKB-SubCell"/>
</dbReference>
<dbReference type="GO" id="GO:0009379">
    <property type="term" value="C:Holliday junction helicase complex"/>
    <property type="evidence" value="ECO:0007669"/>
    <property type="project" value="InterPro"/>
</dbReference>
<evidence type="ECO:0000259" key="8">
    <source>
        <dbReference type="Pfam" id="PF07499"/>
    </source>
</evidence>
<dbReference type="EMBL" id="MHCL01000011">
    <property type="protein sequence ID" value="OGY21461.1"/>
    <property type="molecule type" value="Genomic_DNA"/>
</dbReference>